<dbReference type="EMBL" id="CP099421">
    <property type="protein sequence ID" value="USW51859.1"/>
    <property type="molecule type" value="Genomic_DNA"/>
</dbReference>
<feature type="domain" description="MYND-type" evidence="5">
    <location>
        <begin position="8"/>
        <end position="44"/>
    </location>
</feature>
<name>A0A9Q9AM63_9PEZI</name>
<evidence type="ECO:0000256" key="3">
    <source>
        <dbReference type="ARBA" id="ARBA00022833"/>
    </source>
</evidence>
<protein>
    <submittedName>
        <fullName evidence="6">Zinc finger, MYND-type</fullName>
    </submittedName>
</protein>
<organism evidence="6 7">
    <name type="scientific">Septoria linicola</name>
    <dbReference type="NCBI Taxonomy" id="215465"/>
    <lineage>
        <taxon>Eukaryota</taxon>
        <taxon>Fungi</taxon>
        <taxon>Dikarya</taxon>
        <taxon>Ascomycota</taxon>
        <taxon>Pezizomycotina</taxon>
        <taxon>Dothideomycetes</taxon>
        <taxon>Dothideomycetidae</taxon>
        <taxon>Mycosphaerellales</taxon>
        <taxon>Mycosphaerellaceae</taxon>
        <taxon>Septoria</taxon>
    </lineage>
</organism>
<keyword evidence="3" id="KW-0862">Zinc</keyword>
<dbReference type="InterPro" id="IPR002893">
    <property type="entry name" value="Znf_MYND"/>
</dbReference>
<dbReference type="SUPFAM" id="SSF144232">
    <property type="entry name" value="HIT/MYND zinc finger-like"/>
    <property type="match status" value="1"/>
</dbReference>
<keyword evidence="7" id="KW-1185">Reference proteome</keyword>
<gene>
    <name evidence="6" type="ORF">Slin15195_G051780</name>
</gene>
<dbReference type="AlphaFoldDB" id="A0A9Q9AM63"/>
<sequence>MSTHNTGCGSCAEAATLACVGCHDIRYCGKECQQKDWNNHKHLCSTFKDFRSRPSPLYRRAILLGASQNSKPEFVWVKVEKEDVDEDGEADYEVGFDEEYEVNIGESEGAMEVPLMETFLRLEGSHGCPLVKPITIVLRKLGKGQLLDHVIHVWYREDFSAVGSQFNECFQKLTPGNMEEYWRGPLLFVGTSKVQEPRLVKDLDTADLSIAFKGLLYYQQVLQVNRAFNNGVWNPSLAAILASKTI</sequence>
<reference evidence="6" key="1">
    <citation type="submission" date="2022-06" db="EMBL/GenBank/DDBJ databases">
        <title>Complete genome sequences of two strains of the flax pathogen Septoria linicola.</title>
        <authorList>
            <person name="Lapalu N."/>
            <person name="Simon A."/>
            <person name="Demenou B."/>
            <person name="Paumier D."/>
            <person name="Guillot M.-P."/>
            <person name="Gout L."/>
            <person name="Valade R."/>
        </authorList>
    </citation>
    <scope>NUCLEOTIDE SEQUENCE</scope>
    <source>
        <strain evidence="6">SE15195</strain>
    </source>
</reference>
<evidence type="ECO:0000256" key="1">
    <source>
        <dbReference type="ARBA" id="ARBA00022723"/>
    </source>
</evidence>
<evidence type="ECO:0000256" key="2">
    <source>
        <dbReference type="ARBA" id="ARBA00022771"/>
    </source>
</evidence>
<dbReference type="Pfam" id="PF01753">
    <property type="entry name" value="zf-MYND"/>
    <property type="match status" value="1"/>
</dbReference>
<dbReference type="PROSITE" id="PS50865">
    <property type="entry name" value="ZF_MYND_2"/>
    <property type="match status" value="1"/>
</dbReference>
<keyword evidence="1" id="KW-0479">Metal-binding</keyword>
<evidence type="ECO:0000313" key="7">
    <source>
        <dbReference type="Proteomes" id="UP001056384"/>
    </source>
</evidence>
<dbReference type="Proteomes" id="UP001056384">
    <property type="component" value="Chromosome 4"/>
</dbReference>
<dbReference type="GO" id="GO:0008270">
    <property type="term" value="F:zinc ion binding"/>
    <property type="evidence" value="ECO:0007669"/>
    <property type="project" value="UniProtKB-KW"/>
</dbReference>
<dbReference type="Gene3D" id="6.10.140.2220">
    <property type="match status" value="1"/>
</dbReference>
<evidence type="ECO:0000313" key="6">
    <source>
        <dbReference type="EMBL" id="USW51859.1"/>
    </source>
</evidence>
<keyword evidence="2 4" id="KW-0863">Zinc-finger</keyword>
<proteinExistence type="predicted"/>
<evidence type="ECO:0000259" key="5">
    <source>
        <dbReference type="PROSITE" id="PS50865"/>
    </source>
</evidence>
<evidence type="ECO:0000256" key="4">
    <source>
        <dbReference type="PROSITE-ProRule" id="PRU00134"/>
    </source>
</evidence>
<accession>A0A9Q9AM63</accession>